<dbReference type="SUPFAM" id="SSF53335">
    <property type="entry name" value="S-adenosyl-L-methionine-dependent methyltransferases"/>
    <property type="match status" value="1"/>
</dbReference>
<dbReference type="Pfam" id="PF03705">
    <property type="entry name" value="CheR_N"/>
    <property type="match status" value="1"/>
</dbReference>
<dbReference type="OrthoDB" id="9786165at2"/>
<name>B9M7B4_GEODF</name>
<dbReference type="SMART" id="SM00138">
    <property type="entry name" value="MeTrc"/>
    <property type="match status" value="1"/>
</dbReference>
<dbReference type="InterPro" id="IPR050903">
    <property type="entry name" value="Bact_Chemotaxis_MeTrfase"/>
</dbReference>
<dbReference type="PANTHER" id="PTHR24422">
    <property type="entry name" value="CHEMOTAXIS PROTEIN METHYLTRANSFERASE"/>
    <property type="match status" value="1"/>
</dbReference>
<dbReference type="PROSITE" id="PS50123">
    <property type="entry name" value="CHER"/>
    <property type="match status" value="1"/>
</dbReference>
<dbReference type="eggNOG" id="COG1352">
    <property type="taxonomic scope" value="Bacteria"/>
</dbReference>
<dbReference type="Proteomes" id="UP000007721">
    <property type="component" value="Chromosome"/>
</dbReference>
<dbReference type="InterPro" id="IPR029063">
    <property type="entry name" value="SAM-dependent_MTases_sf"/>
</dbReference>
<dbReference type="InterPro" id="IPR022642">
    <property type="entry name" value="CheR_C"/>
</dbReference>
<evidence type="ECO:0000313" key="2">
    <source>
        <dbReference type="EMBL" id="ACM20202.1"/>
    </source>
</evidence>
<dbReference type="STRING" id="316067.Geob_1845"/>
<dbReference type="SUPFAM" id="SSF47757">
    <property type="entry name" value="Chemotaxis receptor methyltransferase CheR, N-terminal domain"/>
    <property type="match status" value="1"/>
</dbReference>
<keyword evidence="2" id="KW-0808">Transferase</keyword>
<reference evidence="2 3" key="1">
    <citation type="submission" date="2009-01" db="EMBL/GenBank/DDBJ databases">
        <title>Complete sequence of Geobacter sp. FRC-32.</title>
        <authorList>
            <consortium name="US DOE Joint Genome Institute"/>
            <person name="Lucas S."/>
            <person name="Copeland A."/>
            <person name="Lapidus A."/>
            <person name="Glavina del Rio T."/>
            <person name="Dalin E."/>
            <person name="Tice H."/>
            <person name="Bruce D."/>
            <person name="Goodwin L."/>
            <person name="Pitluck S."/>
            <person name="Saunders E."/>
            <person name="Brettin T."/>
            <person name="Detter J.C."/>
            <person name="Han C."/>
            <person name="Larimer F."/>
            <person name="Land M."/>
            <person name="Hauser L."/>
            <person name="Kyrpides N."/>
            <person name="Ovchinnikova G."/>
            <person name="Kostka J."/>
            <person name="Richardson P."/>
        </authorList>
    </citation>
    <scope>NUCLEOTIDE SEQUENCE [LARGE SCALE GENOMIC DNA]</scope>
    <source>
        <strain evidence="3">DSM 22248 / JCM 15807 / FRC-32</strain>
    </source>
</reference>
<dbReference type="PANTHER" id="PTHR24422:SF8">
    <property type="entry name" value="CHEMOTAXIS PROTEIN"/>
    <property type="match status" value="1"/>
</dbReference>
<keyword evidence="2" id="KW-0489">Methyltransferase</keyword>
<dbReference type="EMBL" id="CP001390">
    <property type="protein sequence ID" value="ACM20202.1"/>
    <property type="molecule type" value="Genomic_DNA"/>
</dbReference>
<dbReference type="RefSeq" id="WP_012646931.1">
    <property type="nucleotide sequence ID" value="NC_011979.1"/>
</dbReference>
<evidence type="ECO:0000313" key="3">
    <source>
        <dbReference type="Proteomes" id="UP000007721"/>
    </source>
</evidence>
<dbReference type="GO" id="GO:0032259">
    <property type="term" value="P:methylation"/>
    <property type="evidence" value="ECO:0007669"/>
    <property type="project" value="UniProtKB-KW"/>
</dbReference>
<dbReference type="AlphaFoldDB" id="B9M7B4"/>
<feature type="domain" description="CheR-type methyltransferase" evidence="1">
    <location>
        <begin position="18"/>
        <end position="251"/>
    </location>
</feature>
<sequence>MEDDERFAIESDLLLEALYRMYGYDFRDYAEASIRRRLSAWLAGSGFSSLSEAQGKLLRDRSLFDQFVRGITVNVSEMFRDPLFFKALREQVVPHLKTYSFVKIWHAGCSTGEEVYSMAILLQEEGLAGRYRIYATDINENVLGKAREGIYPLQEMRRFTENYQKSGGRRDFADYYTARYDHAMLMPALKKDIVFAAHNLAVDADFGEMNMVFCRNVLIYFKASLKERVLSLFDRALLPGGFLCLGTKETLENRDIFADYHEIGRGTRIYAKCYKS</sequence>
<gene>
    <name evidence="2" type="primary">cheR-7</name>
    <name evidence="2" type="ordered locus">Geob_1845</name>
</gene>
<keyword evidence="3" id="KW-1185">Reference proteome</keyword>
<accession>B9M7B4</accession>
<dbReference type="HOGENOM" id="CLU_025854_1_0_7"/>
<protein>
    <submittedName>
        <fullName evidence="2">Protein glutamate methyltransferase CheR</fullName>
    </submittedName>
</protein>
<dbReference type="PRINTS" id="PR00996">
    <property type="entry name" value="CHERMTFRASE"/>
</dbReference>
<organism evidence="2 3">
    <name type="scientific">Geotalea daltonii (strain DSM 22248 / JCM 15807 / FRC-32)</name>
    <name type="common">Geobacter daltonii</name>
    <dbReference type="NCBI Taxonomy" id="316067"/>
    <lineage>
        <taxon>Bacteria</taxon>
        <taxon>Pseudomonadati</taxon>
        <taxon>Thermodesulfobacteriota</taxon>
        <taxon>Desulfuromonadia</taxon>
        <taxon>Geobacterales</taxon>
        <taxon>Geobacteraceae</taxon>
        <taxon>Geotalea</taxon>
    </lineage>
</organism>
<dbReference type="Gene3D" id="3.40.50.150">
    <property type="entry name" value="Vaccinia Virus protein VP39"/>
    <property type="match status" value="1"/>
</dbReference>
<evidence type="ECO:0000259" key="1">
    <source>
        <dbReference type="PROSITE" id="PS50123"/>
    </source>
</evidence>
<dbReference type="GO" id="GO:0008757">
    <property type="term" value="F:S-adenosylmethionine-dependent methyltransferase activity"/>
    <property type="evidence" value="ECO:0007669"/>
    <property type="project" value="InterPro"/>
</dbReference>
<dbReference type="Pfam" id="PF01739">
    <property type="entry name" value="CheR"/>
    <property type="match status" value="1"/>
</dbReference>
<proteinExistence type="predicted"/>
<dbReference type="InterPro" id="IPR000780">
    <property type="entry name" value="CheR_MeTrfase"/>
</dbReference>
<dbReference type="InterPro" id="IPR022641">
    <property type="entry name" value="CheR_N"/>
</dbReference>
<dbReference type="KEGG" id="geo:Geob_1845"/>